<dbReference type="Proteomes" id="UP000318384">
    <property type="component" value="Chromosome"/>
</dbReference>
<gene>
    <name evidence="1" type="ORF">V202x_11680</name>
</gene>
<dbReference type="EMBL" id="CP037422">
    <property type="protein sequence ID" value="QDU07807.1"/>
    <property type="molecule type" value="Genomic_DNA"/>
</dbReference>
<dbReference type="AlphaFoldDB" id="A0A517WRC2"/>
<protein>
    <submittedName>
        <fullName evidence="1">Uncharacterized protein</fullName>
    </submittedName>
</protein>
<dbReference type="OrthoDB" id="287670at2"/>
<dbReference type="RefSeq" id="WP_145172024.1">
    <property type="nucleotide sequence ID" value="NZ_CP037422.1"/>
</dbReference>
<sequence length="98" mass="11712">MRKPIHTIQVATDSELEIEKLLRDAYLNIPSEIEQQNTEQDLFAIRLYIEEFVVGLLPEVRSETESPRWKSPRYEIKIELGIKYFSICFNGHRKIFNW</sequence>
<name>A0A517WRC2_9PLAN</name>
<organism evidence="1 2">
    <name type="scientific">Gimesia aquarii</name>
    <dbReference type="NCBI Taxonomy" id="2527964"/>
    <lineage>
        <taxon>Bacteria</taxon>
        <taxon>Pseudomonadati</taxon>
        <taxon>Planctomycetota</taxon>
        <taxon>Planctomycetia</taxon>
        <taxon>Planctomycetales</taxon>
        <taxon>Planctomycetaceae</taxon>
        <taxon>Gimesia</taxon>
    </lineage>
</organism>
<evidence type="ECO:0000313" key="2">
    <source>
        <dbReference type="Proteomes" id="UP000318384"/>
    </source>
</evidence>
<accession>A0A517WRC2</accession>
<keyword evidence="2" id="KW-1185">Reference proteome</keyword>
<reference evidence="1 2" key="1">
    <citation type="submission" date="2019-03" db="EMBL/GenBank/DDBJ databases">
        <title>Deep-cultivation of Planctomycetes and their phenomic and genomic characterization uncovers novel biology.</title>
        <authorList>
            <person name="Wiegand S."/>
            <person name="Jogler M."/>
            <person name="Boedeker C."/>
            <person name="Pinto D."/>
            <person name="Vollmers J."/>
            <person name="Rivas-Marin E."/>
            <person name="Kohn T."/>
            <person name="Peeters S.H."/>
            <person name="Heuer A."/>
            <person name="Rast P."/>
            <person name="Oberbeckmann S."/>
            <person name="Bunk B."/>
            <person name="Jeske O."/>
            <person name="Meyerdierks A."/>
            <person name="Storesund J.E."/>
            <person name="Kallscheuer N."/>
            <person name="Luecker S."/>
            <person name="Lage O.M."/>
            <person name="Pohl T."/>
            <person name="Merkel B.J."/>
            <person name="Hornburger P."/>
            <person name="Mueller R.-W."/>
            <person name="Bruemmer F."/>
            <person name="Labrenz M."/>
            <person name="Spormann A.M."/>
            <person name="Op den Camp H."/>
            <person name="Overmann J."/>
            <person name="Amann R."/>
            <person name="Jetten M.S.M."/>
            <person name="Mascher T."/>
            <person name="Medema M.H."/>
            <person name="Devos D.P."/>
            <person name="Kaster A.-K."/>
            <person name="Ovreas L."/>
            <person name="Rohde M."/>
            <person name="Galperin M.Y."/>
            <person name="Jogler C."/>
        </authorList>
    </citation>
    <scope>NUCLEOTIDE SEQUENCE [LARGE SCALE GENOMIC DNA]</scope>
    <source>
        <strain evidence="1 2">V202</strain>
    </source>
</reference>
<evidence type="ECO:0000313" key="1">
    <source>
        <dbReference type="EMBL" id="QDU07807.1"/>
    </source>
</evidence>
<proteinExistence type="predicted"/>